<dbReference type="InterPro" id="IPR038770">
    <property type="entry name" value="Na+/solute_symporter_sf"/>
</dbReference>
<keyword evidence="1" id="KW-0812">Transmembrane</keyword>
<dbReference type="PANTHER" id="PTHR18640:SF5">
    <property type="entry name" value="SODIUM_BILE ACID COTRANSPORTER 7"/>
    <property type="match status" value="1"/>
</dbReference>
<evidence type="ECO:0000313" key="2">
    <source>
        <dbReference type="EMBL" id="ROZ84392.1"/>
    </source>
</evidence>
<proteinExistence type="predicted"/>
<evidence type="ECO:0000256" key="1">
    <source>
        <dbReference type="SAM" id="Phobius"/>
    </source>
</evidence>
<feature type="transmembrane region" description="Helical" evidence="1">
    <location>
        <begin position="204"/>
        <end position="223"/>
    </location>
</feature>
<gene>
    <name evidence="2" type="ORF">EF096_10355</name>
</gene>
<feature type="transmembrane region" description="Helical" evidence="1">
    <location>
        <begin position="229"/>
        <end position="253"/>
    </location>
</feature>
<name>A0ABX9XKU3_9PSED</name>
<dbReference type="Proteomes" id="UP000275199">
    <property type="component" value="Unassembled WGS sequence"/>
</dbReference>
<dbReference type="RefSeq" id="WP_123889553.1">
    <property type="nucleotide sequence ID" value="NZ_RKKU01000011.1"/>
</dbReference>
<feature type="transmembrane region" description="Helical" evidence="1">
    <location>
        <begin position="39"/>
        <end position="56"/>
    </location>
</feature>
<dbReference type="Pfam" id="PF13593">
    <property type="entry name" value="SBF_like"/>
    <property type="match status" value="1"/>
</dbReference>
<dbReference type="PIRSF" id="PIRSF026166">
    <property type="entry name" value="UCP026166"/>
    <property type="match status" value="1"/>
</dbReference>
<organism evidence="2 3">
    <name type="scientific">Pseudomonas neustonica</name>
    <dbReference type="NCBI Taxonomy" id="2487346"/>
    <lineage>
        <taxon>Bacteria</taxon>
        <taxon>Pseudomonadati</taxon>
        <taxon>Pseudomonadota</taxon>
        <taxon>Gammaproteobacteria</taxon>
        <taxon>Pseudomonadales</taxon>
        <taxon>Pseudomonadaceae</taxon>
        <taxon>Pseudomonas</taxon>
    </lineage>
</organism>
<dbReference type="PANTHER" id="PTHR18640">
    <property type="entry name" value="SOLUTE CARRIER FAMILY 10 MEMBER 7"/>
    <property type="match status" value="1"/>
</dbReference>
<feature type="transmembrane region" description="Helical" evidence="1">
    <location>
        <begin position="127"/>
        <end position="153"/>
    </location>
</feature>
<accession>A0ABX9XKU3</accession>
<keyword evidence="1" id="KW-0472">Membrane</keyword>
<reference evidence="2 3" key="1">
    <citation type="submission" date="2018-11" db="EMBL/GenBank/DDBJ databases">
        <authorList>
            <person name="Jang G.I."/>
            <person name="Hwang C.Y."/>
        </authorList>
    </citation>
    <scope>NUCLEOTIDE SEQUENCE [LARGE SCALE GENOMIC DNA]</scope>
    <source>
        <strain evidence="2 3">SSM26</strain>
    </source>
</reference>
<feature type="transmembrane region" description="Helical" evidence="1">
    <location>
        <begin position="274"/>
        <end position="300"/>
    </location>
</feature>
<comment type="caution">
    <text evidence="2">The sequence shown here is derived from an EMBL/GenBank/DDBJ whole genome shotgun (WGS) entry which is preliminary data.</text>
</comment>
<feature type="transmembrane region" description="Helical" evidence="1">
    <location>
        <begin position="99"/>
        <end position="120"/>
    </location>
</feature>
<keyword evidence="3" id="KW-1185">Reference proteome</keyword>
<protein>
    <submittedName>
        <fullName evidence="2">Bile acid:sodium symporter</fullName>
    </submittedName>
</protein>
<dbReference type="EMBL" id="RKKU01000011">
    <property type="protein sequence ID" value="ROZ84392.1"/>
    <property type="molecule type" value="Genomic_DNA"/>
</dbReference>
<feature type="transmembrane region" description="Helical" evidence="1">
    <location>
        <begin position="165"/>
        <end position="183"/>
    </location>
</feature>
<feature type="transmembrane region" description="Helical" evidence="1">
    <location>
        <begin position="68"/>
        <end position="87"/>
    </location>
</feature>
<dbReference type="Gene3D" id="1.20.1530.20">
    <property type="match status" value="1"/>
</dbReference>
<dbReference type="InterPro" id="IPR016833">
    <property type="entry name" value="Put_Na-Bile_cotransptr"/>
</dbReference>
<keyword evidence="1" id="KW-1133">Transmembrane helix</keyword>
<sequence>MARPRFLPDNMTLCLIAVVIAASLFPVSGQAAVAFDGLTNAAIALLFFMHGAKLSRQAIIAGMGHWRLHLLVFGCTFLLFPLLGLGLKPVLLPLVGDELYLGILFLCALPATVQSAIAFTSLARGNVAAAVCSAATSSLLGIFVTPLLVLLMIGAQAGESNTLDAIGKIVVQLLLPFIAGQIARRWIGEWVTRNKVWLKSVDQGSILLVVFGAFSHAVVEGIWQQVPLIQLAGLVVACCLLLALVLFIVSFLARRAGFNTEDRITILFAGSKKSLATGVPMAQVLFAGGAIGALILPLMLFHQIQLMVCAVLAERYARRPEVEAPAAEVSSSKL</sequence>
<evidence type="ECO:0000313" key="3">
    <source>
        <dbReference type="Proteomes" id="UP000275199"/>
    </source>
</evidence>